<reference evidence="6" key="4">
    <citation type="submission" date="2025-09" db="UniProtKB">
        <authorList>
            <consortium name="Ensembl"/>
        </authorList>
    </citation>
    <scope>IDENTIFICATION</scope>
</reference>
<evidence type="ECO:0000256" key="2">
    <source>
        <dbReference type="ARBA" id="ARBA00007236"/>
    </source>
</evidence>
<evidence type="ECO:0000256" key="5">
    <source>
        <dbReference type="ARBA" id="ARBA00022729"/>
    </source>
</evidence>
<evidence type="ECO:0000313" key="6">
    <source>
        <dbReference type="Ensembl" id="ENSAMXP00000028024.1"/>
    </source>
</evidence>
<dbReference type="InParanoid" id="A0A3B1IFI7"/>
<dbReference type="InterPro" id="IPR020440">
    <property type="entry name" value="IL-17_chr"/>
</dbReference>
<dbReference type="Bgee" id="ENSAMXG00000003734">
    <property type="expression patterns" value="Expressed in head kidney and 2 other cell types or tissues"/>
</dbReference>
<evidence type="ECO:0000256" key="4">
    <source>
        <dbReference type="ARBA" id="ARBA00022525"/>
    </source>
</evidence>
<comment type="similarity">
    <text evidence="2">Belongs to the IL-17 family.</text>
</comment>
<dbReference type="Gene3D" id="2.10.90.10">
    <property type="entry name" value="Cystine-knot cytokines"/>
    <property type="match status" value="1"/>
</dbReference>
<dbReference type="GeneTree" id="ENSGT00990000205447"/>
<keyword evidence="4" id="KW-0964">Secreted</keyword>
<protein>
    <submittedName>
        <fullName evidence="6">Interleukin-17C</fullName>
    </submittedName>
</protein>
<dbReference type="AlphaFoldDB" id="A0A3B1IFI7"/>
<evidence type="ECO:0000313" key="7">
    <source>
        <dbReference type="Proteomes" id="UP000018467"/>
    </source>
</evidence>
<dbReference type="GO" id="GO:0006954">
    <property type="term" value="P:inflammatory response"/>
    <property type="evidence" value="ECO:0007669"/>
    <property type="project" value="InterPro"/>
</dbReference>
<evidence type="ECO:0000256" key="1">
    <source>
        <dbReference type="ARBA" id="ARBA00004613"/>
    </source>
</evidence>
<dbReference type="InterPro" id="IPR029034">
    <property type="entry name" value="Cystine-knot_cytokine"/>
</dbReference>
<dbReference type="SUPFAM" id="SSF57501">
    <property type="entry name" value="Cystine-knot cytokines"/>
    <property type="match status" value="1"/>
</dbReference>
<dbReference type="PRINTS" id="PR01932">
    <property type="entry name" value="INTRLEUKIN17"/>
</dbReference>
<reference evidence="6" key="3">
    <citation type="submission" date="2025-08" db="UniProtKB">
        <authorList>
            <consortium name="Ensembl"/>
        </authorList>
    </citation>
    <scope>IDENTIFICATION</scope>
</reference>
<accession>A0A3B1IFI7</accession>
<dbReference type="Ensembl" id="ENSAMXT00000039444.1">
    <property type="protein sequence ID" value="ENSAMXP00000028024.1"/>
    <property type="gene ID" value="ENSAMXG00000003734.2"/>
</dbReference>
<comment type="subcellular location">
    <subcellularLocation>
        <location evidence="1">Secreted</location>
    </subcellularLocation>
</comment>
<dbReference type="STRING" id="7994.ENSAMXP00000028024"/>
<reference evidence="7" key="2">
    <citation type="journal article" date="2014" name="Nat. Commun.">
        <title>The cavefish genome reveals candidate genes for eye loss.</title>
        <authorList>
            <person name="McGaugh S.E."/>
            <person name="Gross J.B."/>
            <person name="Aken B."/>
            <person name="Blin M."/>
            <person name="Borowsky R."/>
            <person name="Chalopin D."/>
            <person name="Hinaux H."/>
            <person name="Jeffery W.R."/>
            <person name="Keene A."/>
            <person name="Ma L."/>
            <person name="Minx P."/>
            <person name="Murphy D."/>
            <person name="O'Quin K.E."/>
            <person name="Retaux S."/>
            <person name="Rohner N."/>
            <person name="Searle S.M."/>
            <person name="Stahl B.A."/>
            <person name="Tabin C."/>
            <person name="Volff J.N."/>
            <person name="Yoshizawa M."/>
            <person name="Warren W.C."/>
        </authorList>
    </citation>
    <scope>NUCLEOTIDE SEQUENCE [LARGE SCALE GENOMIC DNA]</scope>
    <source>
        <strain evidence="7">female</strain>
    </source>
</reference>
<keyword evidence="3" id="KW-0202">Cytokine</keyword>
<organism evidence="6 7">
    <name type="scientific">Astyanax mexicanus</name>
    <name type="common">Blind cave fish</name>
    <name type="synonym">Astyanax fasciatus mexicanus</name>
    <dbReference type="NCBI Taxonomy" id="7994"/>
    <lineage>
        <taxon>Eukaryota</taxon>
        <taxon>Metazoa</taxon>
        <taxon>Chordata</taxon>
        <taxon>Craniata</taxon>
        <taxon>Vertebrata</taxon>
        <taxon>Euteleostomi</taxon>
        <taxon>Actinopterygii</taxon>
        <taxon>Neopterygii</taxon>
        <taxon>Teleostei</taxon>
        <taxon>Ostariophysi</taxon>
        <taxon>Characiformes</taxon>
        <taxon>Characoidei</taxon>
        <taxon>Acestrorhamphidae</taxon>
        <taxon>Acestrorhamphinae</taxon>
        <taxon>Astyanax</taxon>
    </lineage>
</organism>
<proteinExistence type="inferred from homology"/>
<dbReference type="Proteomes" id="UP000018467">
    <property type="component" value="Unassembled WGS sequence"/>
</dbReference>
<dbReference type="GO" id="GO:0005615">
    <property type="term" value="C:extracellular space"/>
    <property type="evidence" value="ECO:0007669"/>
    <property type="project" value="UniProtKB-KW"/>
</dbReference>
<dbReference type="GO" id="GO:0005125">
    <property type="term" value="F:cytokine activity"/>
    <property type="evidence" value="ECO:0007669"/>
    <property type="project" value="UniProtKB-KW"/>
</dbReference>
<dbReference type="Pfam" id="PF06083">
    <property type="entry name" value="IL17"/>
    <property type="match status" value="1"/>
</dbReference>
<reference evidence="7" key="1">
    <citation type="submission" date="2013-03" db="EMBL/GenBank/DDBJ databases">
        <authorList>
            <person name="Jeffery W."/>
            <person name="Warren W."/>
            <person name="Wilson R.K."/>
        </authorList>
    </citation>
    <scope>NUCLEOTIDE SEQUENCE</scope>
    <source>
        <strain evidence="7">female</strain>
    </source>
</reference>
<name>A0A3B1IFI7_ASTMX</name>
<sequence>RSGLTVLSLSHFSAIQSSLLHGVFLLLFASRAALCEGRLISCLTEDKLVKRVERLLAHSGVIATAERIAEGAADERSCLEFTRRHHSTEIRERSLSPWSVSEKPSGLDMFPETYTEAKCLCTGCIINGTQSNDYNSVPVMRSMMFLKKVLCEIQSDSKPKYSLQIEYKTVQVGCTCVVPSTQ</sequence>
<evidence type="ECO:0000256" key="3">
    <source>
        <dbReference type="ARBA" id="ARBA00022514"/>
    </source>
</evidence>
<keyword evidence="5" id="KW-0732">Signal</keyword>
<keyword evidence="7" id="KW-1185">Reference proteome</keyword>
<dbReference type="InterPro" id="IPR010345">
    <property type="entry name" value="IL-17_fam"/>
</dbReference>